<sequence length="135" mass="15737">MQYYFITFPKQPWQLNIMIFNGRNILAAVLFLSSLIACTQENESNLDYVDPSIGGVGVILQPTRPTVHLPNSMVRVFPNRKDQLDDQISNFQLTITSHRLYKVFAFMPVCGIVDSNIWDKRYEYSTEILTPYYYK</sequence>
<name>A0A3B1CA44_9ZZZZ</name>
<reference evidence="1" key="1">
    <citation type="submission" date="2018-06" db="EMBL/GenBank/DDBJ databases">
        <authorList>
            <person name="Zhirakovskaya E."/>
        </authorList>
    </citation>
    <scope>NUCLEOTIDE SEQUENCE</scope>
</reference>
<accession>A0A3B1CA44</accession>
<proteinExistence type="predicted"/>
<feature type="non-terminal residue" evidence="1">
    <location>
        <position position="135"/>
    </location>
</feature>
<gene>
    <name evidence="1" type="ORF">MNBD_IGNAVI01-1233</name>
</gene>
<dbReference type="GO" id="GO:0030246">
    <property type="term" value="F:carbohydrate binding"/>
    <property type="evidence" value="ECO:0007669"/>
    <property type="project" value="InterPro"/>
</dbReference>
<dbReference type="EMBL" id="UOGD01000148">
    <property type="protein sequence ID" value="VAX19650.1"/>
    <property type="molecule type" value="Genomic_DNA"/>
</dbReference>
<dbReference type="InterPro" id="IPR014718">
    <property type="entry name" value="GH-type_carb-bd"/>
</dbReference>
<dbReference type="AlphaFoldDB" id="A0A3B1CA44"/>
<protein>
    <submittedName>
        <fullName evidence="1">Alpha-1,2-mannosidase</fullName>
    </submittedName>
</protein>
<organism evidence="1">
    <name type="scientific">hydrothermal vent metagenome</name>
    <dbReference type="NCBI Taxonomy" id="652676"/>
    <lineage>
        <taxon>unclassified sequences</taxon>
        <taxon>metagenomes</taxon>
        <taxon>ecological metagenomes</taxon>
    </lineage>
</organism>
<evidence type="ECO:0000313" key="1">
    <source>
        <dbReference type="EMBL" id="VAX19650.1"/>
    </source>
</evidence>
<dbReference type="Gene3D" id="2.70.98.10">
    <property type="match status" value="1"/>
</dbReference>